<keyword evidence="1" id="KW-0812">Transmembrane</keyword>
<sequence length="107" mass="12484">MLFSFSFLSSIIRPFTMLIALLSSTRDTCSFVFGRSARHEMIPLGLLVDHHFLSFPIPATAILFHLACATSRFYIPIYVVEIHFFDILFLFDIWSIPLTYHFLFFLL</sequence>
<evidence type="ECO:0000313" key="4">
    <source>
        <dbReference type="Proteomes" id="UP000616885"/>
    </source>
</evidence>
<proteinExistence type="predicted"/>
<evidence type="ECO:0000256" key="1">
    <source>
        <dbReference type="SAM" id="Phobius"/>
    </source>
</evidence>
<comment type="caution">
    <text evidence="3">The sequence shown here is derived from an EMBL/GenBank/DDBJ whole genome shotgun (WGS) entry which is preliminary data.</text>
</comment>
<keyword evidence="1" id="KW-0472">Membrane</keyword>
<evidence type="ECO:0000256" key="2">
    <source>
        <dbReference type="SAM" id="SignalP"/>
    </source>
</evidence>
<feature type="chain" id="PRO_5034503564" evidence="2">
    <location>
        <begin position="31"/>
        <end position="107"/>
    </location>
</feature>
<dbReference type="EMBL" id="JADCTT010000005">
    <property type="protein sequence ID" value="KAF9752199.1"/>
    <property type="molecule type" value="Genomic_DNA"/>
</dbReference>
<name>A0A8H7TPM5_BIOOC</name>
<accession>A0A8H7TPM5</accession>
<protein>
    <submittedName>
        <fullName evidence="3">Uncharacterized protein</fullName>
    </submittedName>
</protein>
<reference evidence="3" key="1">
    <citation type="submission" date="2020-10" db="EMBL/GenBank/DDBJ databases">
        <title>High-Quality Genome Resource of Clonostachys rosea strain S41 by Oxford Nanopore Long-Read Sequencing.</title>
        <authorList>
            <person name="Wang H."/>
        </authorList>
    </citation>
    <scope>NUCLEOTIDE SEQUENCE</scope>
    <source>
        <strain evidence="3">S41</strain>
    </source>
</reference>
<evidence type="ECO:0000313" key="3">
    <source>
        <dbReference type="EMBL" id="KAF9752199.1"/>
    </source>
</evidence>
<keyword evidence="1" id="KW-1133">Transmembrane helix</keyword>
<feature type="signal peptide" evidence="2">
    <location>
        <begin position="1"/>
        <end position="30"/>
    </location>
</feature>
<dbReference type="AlphaFoldDB" id="A0A8H7TPM5"/>
<feature type="transmembrane region" description="Helical" evidence="1">
    <location>
        <begin position="87"/>
        <end position="106"/>
    </location>
</feature>
<gene>
    <name evidence="3" type="ORF">IM811_013993</name>
</gene>
<dbReference type="Proteomes" id="UP000616885">
    <property type="component" value="Unassembled WGS sequence"/>
</dbReference>
<keyword evidence="2" id="KW-0732">Signal</keyword>
<feature type="transmembrane region" description="Helical" evidence="1">
    <location>
        <begin position="52"/>
        <end position="75"/>
    </location>
</feature>
<organism evidence="3 4">
    <name type="scientific">Bionectria ochroleuca</name>
    <name type="common">Gliocladium roseum</name>
    <dbReference type="NCBI Taxonomy" id="29856"/>
    <lineage>
        <taxon>Eukaryota</taxon>
        <taxon>Fungi</taxon>
        <taxon>Dikarya</taxon>
        <taxon>Ascomycota</taxon>
        <taxon>Pezizomycotina</taxon>
        <taxon>Sordariomycetes</taxon>
        <taxon>Hypocreomycetidae</taxon>
        <taxon>Hypocreales</taxon>
        <taxon>Bionectriaceae</taxon>
        <taxon>Clonostachys</taxon>
    </lineage>
</organism>